<gene>
    <name evidence="2" type="ORF">RS030_81268</name>
</gene>
<feature type="region of interest" description="Disordered" evidence="1">
    <location>
        <begin position="1"/>
        <end position="22"/>
    </location>
</feature>
<feature type="compositionally biased region" description="Polar residues" evidence="1">
    <location>
        <begin position="12"/>
        <end position="22"/>
    </location>
</feature>
<sequence length="1059" mass="122427">MNRRVESYSGRGRSSSFDTFTSAPTLKINQRKANGTSSYDRFMPSYDEHDIKTRERIQKLSMDLRNYERISSSSRNSKTSKDDLLDPEQILLYINTGGKYNSEIFRRKSEYKNMVLDIYNVGGHCLKVMINSFKNILANPKVSNVNMTRMDRLVNFLSLVRDLHKNYCDPIVCDMFKTKNTRSSSLLRDSTKSQLDFASERRAKSTSYIPLSNNSDTNSERRRFNSADSNIKNSISSKVLLNIINGNNDSKRSEIREIYFQKLKENVNNSTENKTDSRNRSYSSGNFNIYRKETKLLKQEKKVTNVKDIFESLKECRSKLNMKEKSEVDLRGMENKHSKRDVNNSVESEFITNFLNYSQLNKNSNSQRIADLQKLLCKLKEIKLGFNYQDFENREKTPKANEVTVKDLLYSKINTTPEVASLSKESVSIKDENNVLSISGETVAISPRKSPDVQSPKTSRIDRIWELDTPFISHRTIDFDRIYNLSKSEINEKGLLSLDTINTGISPKRYEPSKAKVLKNEKQIDDVNHEYKNPDVNLSEPENVCDGNSYFGYVNKNENSKLEVSNLDSENINFSSHILKPLFNTMPSNLYIPDEGTEIINVYEHENRDISKDTDLKDGLLVKTEQNTKVNTEFDSKNLKSVVNQVSCDPILFKDCELNSTEWSANKTTAENEDHLKGEIQLSNSEVKVTYNYMEESSGELSICKDSIDNGPNEIISTQVEEESNISLVDETESKINEVVEIEKALDMESETIKSDDRTFEVERLNIEYFTSLNEHDLKKKIEEYNYWYENMGSENYINLSLDGLSIDEFYYKGIELIPKCYDGIIDMSSTSIRKMCIIIYENLSKLSSLEINGGRGEQMIEGIDDKLSILLKENIGEETLLSFIHNVIMRDSRYLEFNSSLRKELSPPDDNYILLIIDLMREILIEWRNDNFGISGSQITIEAIIKQVDEILKKSYEPYLSEVNSDEWVLKKIFHAPNYPNILESEKELLNIEHLFKYHTCEDLITSDYINMDRTKWLKTNRYYLPIVNDAIEHVLQDLINEIIIIIKSLNHASLDNK</sequence>
<dbReference type="AlphaFoldDB" id="A0AAV9XV08"/>
<keyword evidence="3" id="KW-1185">Reference proteome</keyword>
<reference evidence="2 3" key="1">
    <citation type="submission" date="2023-10" db="EMBL/GenBank/DDBJ databases">
        <title>Comparative genomics analysis reveals potential genetic determinants of host preference in Cryptosporidium xiaoi.</title>
        <authorList>
            <person name="Xiao L."/>
            <person name="Li J."/>
        </authorList>
    </citation>
    <scope>NUCLEOTIDE SEQUENCE [LARGE SCALE GENOMIC DNA]</scope>
    <source>
        <strain evidence="2 3">52996</strain>
    </source>
</reference>
<evidence type="ECO:0000313" key="2">
    <source>
        <dbReference type="EMBL" id="KAK6587712.1"/>
    </source>
</evidence>
<proteinExistence type="predicted"/>
<organism evidence="2 3">
    <name type="scientific">Cryptosporidium xiaoi</name>
    <dbReference type="NCBI Taxonomy" id="659607"/>
    <lineage>
        <taxon>Eukaryota</taxon>
        <taxon>Sar</taxon>
        <taxon>Alveolata</taxon>
        <taxon>Apicomplexa</taxon>
        <taxon>Conoidasida</taxon>
        <taxon>Coccidia</taxon>
        <taxon>Eucoccidiorida</taxon>
        <taxon>Eimeriorina</taxon>
        <taxon>Cryptosporidiidae</taxon>
        <taxon>Cryptosporidium</taxon>
    </lineage>
</organism>
<evidence type="ECO:0000256" key="1">
    <source>
        <dbReference type="SAM" id="MobiDB-lite"/>
    </source>
</evidence>
<name>A0AAV9XV08_9CRYT</name>
<evidence type="ECO:0000313" key="3">
    <source>
        <dbReference type="Proteomes" id="UP001311799"/>
    </source>
</evidence>
<accession>A0AAV9XV08</accession>
<comment type="caution">
    <text evidence="2">The sequence shown here is derived from an EMBL/GenBank/DDBJ whole genome shotgun (WGS) entry which is preliminary data.</text>
</comment>
<dbReference type="Proteomes" id="UP001311799">
    <property type="component" value="Unassembled WGS sequence"/>
</dbReference>
<dbReference type="EMBL" id="JAWDEY010000036">
    <property type="protein sequence ID" value="KAK6587712.1"/>
    <property type="molecule type" value="Genomic_DNA"/>
</dbReference>
<protein>
    <submittedName>
        <fullName evidence="2">Uncharacterized protein</fullName>
    </submittedName>
</protein>